<dbReference type="SUPFAM" id="SSF52242">
    <property type="entry name" value="Cobalamin (vitamin B12)-binding domain"/>
    <property type="match status" value="1"/>
</dbReference>
<evidence type="ECO:0000313" key="3">
    <source>
        <dbReference type="Proteomes" id="UP001184614"/>
    </source>
</evidence>
<dbReference type="EMBL" id="JAVDQT010000009">
    <property type="protein sequence ID" value="MDR6434231.1"/>
    <property type="molecule type" value="Genomic_DNA"/>
</dbReference>
<gene>
    <name evidence="2" type="ORF">J2782_003982</name>
</gene>
<dbReference type="RefSeq" id="WP_310015588.1">
    <property type="nucleotide sequence ID" value="NZ_JAVDQT010000009.1"/>
</dbReference>
<proteinExistence type="predicted"/>
<accession>A0ABU1MDY7</accession>
<dbReference type="Proteomes" id="UP001184614">
    <property type="component" value="Unassembled WGS sequence"/>
</dbReference>
<dbReference type="CDD" id="cd02065">
    <property type="entry name" value="B12-binding_like"/>
    <property type="match status" value="1"/>
</dbReference>
<feature type="domain" description="B12-binding" evidence="1">
    <location>
        <begin position="461"/>
        <end position="598"/>
    </location>
</feature>
<dbReference type="Pfam" id="PF02310">
    <property type="entry name" value="B12-binding"/>
    <property type="match status" value="1"/>
</dbReference>
<dbReference type="InterPro" id="IPR036724">
    <property type="entry name" value="Cobalamin-bd_sf"/>
</dbReference>
<protein>
    <submittedName>
        <fullName evidence="2">Methylmalonyl-CoA mutase cobalamin-binding subunit</fullName>
    </submittedName>
</protein>
<reference evidence="2 3" key="1">
    <citation type="submission" date="2023-07" db="EMBL/GenBank/DDBJ databases">
        <title>Sorghum-associated microbial communities from plants grown in Nebraska, USA.</title>
        <authorList>
            <person name="Schachtman D."/>
        </authorList>
    </citation>
    <scope>NUCLEOTIDE SEQUENCE [LARGE SCALE GENOMIC DNA]</scope>
    <source>
        <strain evidence="2 3">DS1730</strain>
    </source>
</reference>
<dbReference type="PROSITE" id="PS51332">
    <property type="entry name" value="B12_BINDING"/>
    <property type="match status" value="1"/>
</dbReference>
<sequence>MRLSSNSFLAEWLNKMNQFQPIPNLTDARLKPGSDLLAEGRAMARDWRVGTCRFLSEMNVSSELEWKRRAITEGRVMQHAHIGFRDVNRTIEAIAEVHGTCLKSGITVDRFGITLDWSMGYPESMRAKASRGTGIVLSGPEDFARITNAAPAAAHFGDFMLGLPGAVENTRAALAAGATAVGNLGQYFTFRLPYWDDDVATTESTVKALGLIAAQEAEVLVHSNLDDGFAGLFIDMACALGMVLVEKYIIEDLIGAKIAHCYGHHFSDPLSRTAFHAALIRVSETPGTMIFGNTVAYQSTPAGNYASLSSYLLADILALGRWPSGHAVNPVPVTENQRIPDVDEIIDAQTFAHRLSLHAPYYNPVYDWSKPEAMADTLVEGGKAFASSVLKGLEERGVDIKDPAALLLAIRRIGPKRMEALFGPGIETQRGRKPLIHAEWARELNEKAEHWVAAQSPFANANSLILCIGTTDVHEHGKYLVEQALEGMNINIVDAGVAVDPEVLVTTAIVNGANVIAISTYNGVALTYAKAVKAVLKERNLDLPVIMGGRLNEVPKDSNSGLPVEVSQEISELGYYPCVNLDDMLASLRRMANPVSPA</sequence>
<keyword evidence="3" id="KW-1185">Reference proteome</keyword>
<organism evidence="2 3">
    <name type="scientific">Brucella pseudogrignonensis</name>
    <dbReference type="NCBI Taxonomy" id="419475"/>
    <lineage>
        <taxon>Bacteria</taxon>
        <taxon>Pseudomonadati</taxon>
        <taxon>Pseudomonadota</taxon>
        <taxon>Alphaproteobacteria</taxon>
        <taxon>Hyphomicrobiales</taxon>
        <taxon>Brucellaceae</taxon>
        <taxon>Brucella/Ochrobactrum group</taxon>
        <taxon>Brucella</taxon>
    </lineage>
</organism>
<evidence type="ECO:0000313" key="2">
    <source>
        <dbReference type="EMBL" id="MDR6434231.1"/>
    </source>
</evidence>
<comment type="caution">
    <text evidence="2">The sequence shown here is derived from an EMBL/GenBank/DDBJ whole genome shotgun (WGS) entry which is preliminary data.</text>
</comment>
<dbReference type="InterPro" id="IPR006158">
    <property type="entry name" value="Cobalamin-bd"/>
</dbReference>
<evidence type="ECO:0000259" key="1">
    <source>
        <dbReference type="PROSITE" id="PS51332"/>
    </source>
</evidence>
<name>A0ABU1MDY7_9HYPH</name>
<dbReference type="Gene3D" id="3.40.50.280">
    <property type="entry name" value="Cobalamin-binding domain"/>
    <property type="match status" value="1"/>
</dbReference>